<dbReference type="InterPro" id="IPR025855">
    <property type="entry name" value="Replic_Relax"/>
</dbReference>
<dbReference type="Proteomes" id="UP000599437">
    <property type="component" value="Unassembled WGS sequence"/>
</dbReference>
<feature type="region of interest" description="Disordered" evidence="1">
    <location>
        <begin position="370"/>
        <end position="389"/>
    </location>
</feature>
<accession>A0ABQ3EAZ3</accession>
<reference evidence="3" key="1">
    <citation type="journal article" date="2019" name="Int. J. Syst. Evol. Microbiol.">
        <title>The Global Catalogue of Microorganisms (GCM) 10K type strain sequencing project: providing services to taxonomists for standard genome sequencing and annotation.</title>
        <authorList>
            <consortium name="The Broad Institute Genomics Platform"/>
            <consortium name="The Broad Institute Genome Sequencing Center for Infectious Disease"/>
            <person name="Wu L."/>
            <person name="Ma J."/>
        </authorList>
    </citation>
    <scope>NUCLEOTIDE SEQUENCE [LARGE SCALE GENOMIC DNA]</scope>
    <source>
        <strain evidence="3">JCM 4737</strain>
    </source>
</reference>
<dbReference type="EMBL" id="BMVO01000043">
    <property type="protein sequence ID" value="GHB32109.1"/>
    <property type="molecule type" value="Genomic_DNA"/>
</dbReference>
<evidence type="ECO:0000256" key="1">
    <source>
        <dbReference type="SAM" id="MobiDB-lite"/>
    </source>
</evidence>
<organism evidence="2 3">
    <name type="scientific">Streptomyces chryseus</name>
    <dbReference type="NCBI Taxonomy" id="68186"/>
    <lineage>
        <taxon>Bacteria</taxon>
        <taxon>Bacillati</taxon>
        <taxon>Actinomycetota</taxon>
        <taxon>Actinomycetes</taxon>
        <taxon>Kitasatosporales</taxon>
        <taxon>Streptomycetaceae</taxon>
        <taxon>Streptomyces</taxon>
    </lineage>
</organism>
<evidence type="ECO:0000313" key="3">
    <source>
        <dbReference type="Proteomes" id="UP000599437"/>
    </source>
</evidence>
<evidence type="ECO:0008006" key="4">
    <source>
        <dbReference type="Google" id="ProtNLM"/>
    </source>
</evidence>
<comment type="caution">
    <text evidence="2">The sequence shown here is derived from an EMBL/GenBank/DDBJ whole genome shotgun (WGS) entry which is preliminary data.</text>
</comment>
<protein>
    <recommendedName>
        <fullName evidence="4">Protein involved in plasmid replication-relaxation</fullName>
    </recommendedName>
</protein>
<proteinExistence type="predicted"/>
<feature type="compositionally biased region" description="Basic and acidic residues" evidence="1">
    <location>
        <begin position="370"/>
        <end position="384"/>
    </location>
</feature>
<feature type="region of interest" description="Disordered" evidence="1">
    <location>
        <begin position="137"/>
        <end position="161"/>
    </location>
</feature>
<gene>
    <name evidence="2" type="ORF">GCM10010346_64310</name>
</gene>
<name>A0ABQ3EAZ3_9ACTN</name>
<dbReference type="Pfam" id="PF13814">
    <property type="entry name" value="Replic_Relax"/>
    <property type="match status" value="1"/>
</dbReference>
<sequence length="459" mass="50576">MLVGGTKARPYGSTTKARTWVLAALGVVKVATAEQIRQLTCPGTADAQTVRNAAKDLGVEGLVVSLGSATRINDKGNRVSEKLWNLTTAGLEAASVVLDREVKEMGGTAKASVPSGAPHARKVTDTITAFLQPIPEPTRPVVRKNQPPPTVPTQTAAGPFRPAGIGTLSSWETEVVLPVAGTFISPAKGSPRADAVLTAPGAGLPVLFVEVDNGTEDRQIVANKIFKYRRFFRRTLKDNARDVPMWQTLYGDHGRQGHPPVAIVFTKQVGPEAMMNRMKAIRDLSTECWKGHWQGGSLYGTDVKDGYRRYDGTVPVIVTTLARLQQHGPHGPIWWRYGHSSWESLEAALDNPDDYRAFSVRDEERRLERRAQEEREQREREETKRRQKAAAWACPTCGRDVYPNDDWQSAAPGSDCSVCNSAKERERQAAEERAAEEAQAKAEAEAWRKENGIFGFLRR</sequence>
<evidence type="ECO:0000313" key="2">
    <source>
        <dbReference type="EMBL" id="GHB32109.1"/>
    </source>
</evidence>
<keyword evidence="3" id="KW-1185">Reference proteome</keyword>